<sequence length="229" mass="24832">MSDAVAILPARGGSKRIPRKNIRLFEGRPAIGWPIAAARDSGLFARIVVSTDDAEIAAVARDLGAETPFLRAAHLSDDHAGTTEVVRDAVARLGLAPQVPVCCIYPTALFLAPADLAQGRAHLEDGARWVLSVGRYATPIDRAYRLEGGSMIPRQPEMMPKRSQDLEPAFFDAGQFYWAMAATWADATARIWDGAAGVELPAERAVDIDTPEDWTRAEMLARLARRAEG</sequence>
<dbReference type="PANTHER" id="PTHR21485">
    <property type="entry name" value="HAD SUPERFAMILY MEMBERS CMAS AND KDSC"/>
    <property type="match status" value="1"/>
</dbReference>
<evidence type="ECO:0000313" key="2">
    <source>
        <dbReference type="Proteomes" id="UP000186098"/>
    </source>
</evidence>
<keyword evidence="2" id="KW-1185">Reference proteome</keyword>
<dbReference type="STRING" id="407234.SAMN05421795_1035"/>
<gene>
    <name evidence="1" type="ORF">SAMN05421795_1035</name>
</gene>
<dbReference type="GO" id="GO:0008781">
    <property type="term" value="F:N-acylneuraminate cytidylyltransferase activity"/>
    <property type="evidence" value="ECO:0007669"/>
    <property type="project" value="TreeGrafter"/>
</dbReference>
<dbReference type="AlphaFoldDB" id="A0A1N7LG28"/>
<name>A0A1N7LG28_9RHOB</name>
<keyword evidence="1" id="KW-0808">Transferase</keyword>
<dbReference type="OrthoDB" id="9805604at2"/>
<keyword evidence="1" id="KW-0548">Nucleotidyltransferase</keyword>
<accession>A0A1N7LG28</accession>
<organism evidence="1 2">
    <name type="scientific">Phaeovulum vinaykumarii</name>
    <dbReference type="NCBI Taxonomy" id="407234"/>
    <lineage>
        <taxon>Bacteria</taxon>
        <taxon>Pseudomonadati</taxon>
        <taxon>Pseudomonadota</taxon>
        <taxon>Alphaproteobacteria</taxon>
        <taxon>Rhodobacterales</taxon>
        <taxon>Paracoccaceae</taxon>
        <taxon>Phaeovulum</taxon>
    </lineage>
</organism>
<dbReference type="NCBIfam" id="TIGR03584">
    <property type="entry name" value="PseF"/>
    <property type="match status" value="1"/>
</dbReference>
<protein>
    <submittedName>
        <fullName evidence="1">N-acylneuraminate cytidylyltransferase</fullName>
    </submittedName>
</protein>
<dbReference type="Proteomes" id="UP000186098">
    <property type="component" value="Unassembled WGS sequence"/>
</dbReference>
<evidence type="ECO:0000313" key="1">
    <source>
        <dbReference type="EMBL" id="SIS72775.1"/>
    </source>
</evidence>
<dbReference type="RefSeq" id="WP_076364967.1">
    <property type="nucleotide sequence ID" value="NZ_FTOM01000003.1"/>
</dbReference>
<dbReference type="Pfam" id="PF02348">
    <property type="entry name" value="CTP_transf_3"/>
    <property type="match status" value="1"/>
</dbReference>
<dbReference type="SUPFAM" id="SSF53448">
    <property type="entry name" value="Nucleotide-diphospho-sugar transferases"/>
    <property type="match status" value="1"/>
</dbReference>
<reference evidence="2" key="1">
    <citation type="submission" date="2017-01" db="EMBL/GenBank/DDBJ databases">
        <authorList>
            <person name="Varghese N."/>
            <person name="Submissions S."/>
        </authorList>
    </citation>
    <scope>NUCLEOTIDE SEQUENCE [LARGE SCALE GENOMIC DNA]</scope>
    <source>
        <strain evidence="2">DSM 18714</strain>
    </source>
</reference>
<dbReference type="EMBL" id="FTOM01000003">
    <property type="protein sequence ID" value="SIS72775.1"/>
    <property type="molecule type" value="Genomic_DNA"/>
</dbReference>
<proteinExistence type="predicted"/>
<dbReference type="InterPro" id="IPR003329">
    <property type="entry name" value="Cytidylyl_trans"/>
</dbReference>
<dbReference type="InterPro" id="IPR050793">
    <property type="entry name" value="CMP-NeuNAc_synthase"/>
</dbReference>
<dbReference type="Gene3D" id="3.90.550.10">
    <property type="entry name" value="Spore Coat Polysaccharide Biosynthesis Protein SpsA, Chain A"/>
    <property type="match status" value="1"/>
</dbReference>
<dbReference type="InterPro" id="IPR020039">
    <property type="entry name" value="PseF"/>
</dbReference>
<dbReference type="PANTHER" id="PTHR21485:SF6">
    <property type="entry name" value="N-ACYLNEURAMINATE CYTIDYLYLTRANSFERASE-RELATED"/>
    <property type="match status" value="1"/>
</dbReference>
<dbReference type="InterPro" id="IPR029044">
    <property type="entry name" value="Nucleotide-diphossugar_trans"/>
</dbReference>
<dbReference type="CDD" id="cd02513">
    <property type="entry name" value="CMP-NeuAc_Synthase"/>
    <property type="match status" value="1"/>
</dbReference>